<evidence type="ECO:0000313" key="12">
    <source>
        <dbReference type="Proteomes" id="UP000235916"/>
    </source>
</evidence>
<reference evidence="11 12" key="1">
    <citation type="submission" date="2018-01" db="EMBL/GenBank/DDBJ databases">
        <title>Draft genome sequence of Paucibacter aquatile CR182 isolated from freshwater of the Nakdong River.</title>
        <authorList>
            <person name="Choi A."/>
            <person name="Chung E.J."/>
        </authorList>
    </citation>
    <scope>NUCLEOTIDE SEQUENCE [LARGE SCALE GENOMIC DNA]</scope>
    <source>
        <strain evidence="11 12">CR182</strain>
    </source>
</reference>
<evidence type="ECO:0000256" key="10">
    <source>
        <dbReference type="RuleBase" id="RU003835"/>
    </source>
</evidence>
<keyword evidence="8 9" id="KW-0460">Magnesium</keyword>
<dbReference type="Proteomes" id="UP000235916">
    <property type="component" value="Unassembled WGS sequence"/>
</dbReference>
<comment type="subcellular location">
    <subcellularLocation>
        <location evidence="9">Cytoplasm</location>
    </subcellularLocation>
</comment>
<dbReference type="GO" id="GO:0005829">
    <property type="term" value="C:cytosol"/>
    <property type="evidence" value="ECO:0007669"/>
    <property type="project" value="TreeGrafter"/>
</dbReference>
<feature type="site" description="Transition state stabilizer" evidence="9">
    <location>
        <position position="244"/>
    </location>
</feature>
<dbReference type="GO" id="GO:0006085">
    <property type="term" value="P:acetyl-CoA biosynthetic process"/>
    <property type="evidence" value="ECO:0007669"/>
    <property type="project" value="UniProtKB-UniRule"/>
</dbReference>
<comment type="subunit">
    <text evidence="9">Homodimer.</text>
</comment>
<dbReference type="AlphaFoldDB" id="A0A2N8KZ96"/>
<dbReference type="GO" id="GO:0006083">
    <property type="term" value="P:acetate metabolic process"/>
    <property type="evidence" value="ECO:0007669"/>
    <property type="project" value="TreeGrafter"/>
</dbReference>
<feature type="active site" description="Proton donor/acceptor" evidence="9">
    <location>
        <position position="153"/>
    </location>
</feature>
<dbReference type="GO" id="GO:0005524">
    <property type="term" value="F:ATP binding"/>
    <property type="evidence" value="ECO:0007669"/>
    <property type="project" value="UniProtKB-KW"/>
</dbReference>
<feature type="binding site" evidence="9">
    <location>
        <begin position="286"/>
        <end position="288"/>
    </location>
    <ligand>
        <name>ATP</name>
        <dbReference type="ChEBI" id="CHEBI:30616"/>
    </ligand>
</feature>
<dbReference type="InterPro" id="IPR023865">
    <property type="entry name" value="Aliphatic_acid_kinase_CS"/>
</dbReference>
<evidence type="ECO:0000256" key="8">
    <source>
        <dbReference type="ARBA" id="ARBA00022842"/>
    </source>
</evidence>
<evidence type="ECO:0000256" key="5">
    <source>
        <dbReference type="ARBA" id="ARBA00022741"/>
    </source>
</evidence>
<dbReference type="PANTHER" id="PTHR21060:SF21">
    <property type="entry name" value="ACETATE KINASE"/>
    <property type="match status" value="1"/>
</dbReference>
<sequence length="411" mass="43790">MAATDLLLTLNAGSSSLKFALYGLSQALPLLAHGQVEGLGDEQRPRLHVSLADGERHTQSLAHQAGRPDHDTALDVLLALLQAQFPRRKVRAVSHRVVHGGPEFAQPVRLDAALLQALAAFSPLAPLHQPHNLAGVRAAQAAFPAAVQVACFDTAFHRSHPFVADTFALPRRFYEQGVRRYGFHGLSYEYIARRLREADPLRAQGRVVVAHLGNGASMCALLNGRSVASTMGFTALDGLPMGTRCGQLDPGVLLYLMSEQGMSAAEISELLYTNAGLKGLSGESHDVRVLEASGSAAAREALAYFVDRARRELAGMTSCLGGLDALVLTGGIGENAVGVRAALLRDLAWMGIHLDPEANRDNAAVISSPSSPVCVRVMPTDEERMLAEHALELLARDAGSTLPPELTCSLD</sequence>
<dbReference type="InterPro" id="IPR004372">
    <property type="entry name" value="Ac/propionate_kinase"/>
</dbReference>
<dbReference type="PROSITE" id="PS01076">
    <property type="entry name" value="ACETATE_KINASE_2"/>
    <property type="match status" value="1"/>
</dbReference>
<evidence type="ECO:0000256" key="2">
    <source>
        <dbReference type="ARBA" id="ARBA00022490"/>
    </source>
</evidence>
<evidence type="ECO:0000256" key="9">
    <source>
        <dbReference type="HAMAP-Rule" id="MF_00020"/>
    </source>
</evidence>
<organism evidence="11 12">
    <name type="scientific">Kinneretia aquatilis</name>
    <dbReference type="NCBI Taxonomy" id="2070761"/>
    <lineage>
        <taxon>Bacteria</taxon>
        <taxon>Pseudomonadati</taxon>
        <taxon>Pseudomonadota</taxon>
        <taxon>Betaproteobacteria</taxon>
        <taxon>Burkholderiales</taxon>
        <taxon>Sphaerotilaceae</taxon>
        <taxon>Roseateles</taxon>
    </lineage>
</organism>
<comment type="catalytic activity">
    <reaction evidence="9">
        <text>acetate + ATP = acetyl phosphate + ADP</text>
        <dbReference type="Rhea" id="RHEA:11352"/>
        <dbReference type="ChEBI" id="CHEBI:22191"/>
        <dbReference type="ChEBI" id="CHEBI:30089"/>
        <dbReference type="ChEBI" id="CHEBI:30616"/>
        <dbReference type="ChEBI" id="CHEBI:456216"/>
        <dbReference type="EC" id="2.7.2.1"/>
    </reaction>
</comment>
<evidence type="ECO:0000256" key="4">
    <source>
        <dbReference type="ARBA" id="ARBA00022723"/>
    </source>
</evidence>
<dbReference type="OrthoDB" id="9802453at2"/>
<dbReference type="GO" id="GO:0000287">
    <property type="term" value="F:magnesium ion binding"/>
    <property type="evidence" value="ECO:0007669"/>
    <property type="project" value="UniProtKB-UniRule"/>
</dbReference>
<name>A0A2N8KZ96_9BURK</name>
<dbReference type="PANTHER" id="PTHR21060">
    <property type="entry name" value="ACETATE KINASE"/>
    <property type="match status" value="1"/>
</dbReference>
<comment type="similarity">
    <text evidence="1 9 10">Belongs to the acetokinase family.</text>
</comment>
<dbReference type="HAMAP" id="MF_00020">
    <property type="entry name" value="Acetate_kinase"/>
    <property type="match status" value="1"/>
</dbReference>
<dbReference type="EC" id="2.7.2.1" evidence="9"/>
<keyword evidence="7 9" id="KW-0067">ATP-binding</keyword>
<dbReference type="GO" id="GO:0008776">
    <property type="term" value="F:acetate kinase activity"/>
    <property type="evidence" value="ECO:0007669"/>
    <property type="project" value="UniProtKB-UniRule"/>
</dbReference>
<comment type="function">
    <text evidence="9">Catalyzes the formation of acetyl phosphate from acetate and ATP. Can also catalyze the reverse reaction.</text>
</comment>
<keyword evidence="2 9" id="KW-0963">Cytoplasm</keyword>
<feature type="binding site" evidence="9">
    <location>
        <begin position="331"/>
        <end position="335"/>
    </location>
    <ligand>
        <name>ATP</name>
        <dbReference type="ChEBI" id="CHEBI:30616"/>
    </ligand>
</feature>
<accession>A0A2N8KZ96</accession>
<feature type="binding site" evidence="9">
    <location>
        <position position="18"/>
    </location>
    <ligand>
        <name>ATP</name>
        <dbReference type="ChEBI" id="CHEBI:30616"/>
    </ligand>
</feature>
<dbReference type="PRINTS" id="PR00471">
    <property type="entry name" value="ACETATEKNASE"/>
</dbReference>
<dbReference type="NCBIfam" id="TIGR00016">
    <property type="entry name" value="ackA"/>
    <property type="match status" value="1"/>
</dbReference>
<feature type="binding site" evidence="9">
    <location>
        <position position="11"/>
    </location>
    <ligand>
        <name>Mg(2+)</name>
        <dbReference type="ChEBI" id="CHEBI:18420"/>
    </ligand>
</feature>
<keyword evidence="6 9" id="KW-0418">Kinase</keyword>
<dbReference type="PROSITE" id="PS01075">
    <property type="entry name" value="ACETATE_KINASE_1"/>
    <property type="match status" value="1"/>
</dbReference>
<comment type="caution">
    <text evidence="11">The sequence shown here is derived from an EMBL/GenBank/DDBJ whole genome shotgun (WGS) entry which is preliminary data.</text>
</comment>
<protein>
    <recommendedName>
        <fullName evidence="9">Acetate kinase</fullName>
        <ecNumber evidence="9">2.7.2.1</ecNumber>
    </recommendedName>
    <alternativeName>
        <fullName evidence="9">Acetokinase</fullName>
    </alternativeName>
</protein>
<feature type="binding site" evidence="9">
    <location>
        <begin position="211"/>
        <end position="215"/>
    </location>
    <ligand>
        <name>ATP</name>
        <dbReference type="ChEBI" id="CHEBI:30616"/>
    </ligand>
</feature>
<evidence type="ECO:0000313" key="11">
    <source>
        <dbReference type="EMBL" id="PND38774.1"/>
    </source>
</evidence>
<keyword evidence="3 9" id="KW-0808">Transferase</keyword>
<feature type="binding site" evidence="9">
    <location>
        <position position="96"/>
    </location>
    <ligand>
        <name>substrate</name>
    </ligand>
</feature>
<keyword evidence="4 9" id="KW-0479">Metal-binding</keyword>
<proteinExistence type="inferred from homology"/>
<dbReference type="Gene3D" id="3.30.420.40">
    <property type="match status" value="2"/>
</dbReference>
<dbReference type="Pfam" id="PF00871">
    <property type="entry name" value="Acetate_kinase"/>
    <property type="match status" value="1"/>
</dbReference>
<feature type="binding site" evidence="9">
    <location>
        <position position="382"/>
    </location>
    <ligand>
        <name>Mg(2+)</name>
        <dbReference type="ChEBI" id="CHEBI:18420"/>
    </ligand>
</feature>
<dbReference type="InterPro" id="IPR043129">
    <property type="entry name" value="ATPase_NBD"/>
</dbReference>
<comment type="pathway">
    <text evidence="9">Metabolic intermediate biosynthesis; acetyl-CoA biosynthesis; acetyl-CoA from acetate: step 1/2.</text>
</comment>
<gene>
    <name evidence="9" type="primary">ackA</name>
    <name evidence="11" type="ORF">C1O66_15415</name>
</gene>
<evidence type="ECO:0000256" key="7">
    <source>
        <dbReference type="ARBA" id="ARBA00022840"/>
    </source>
</evidence>
<dbReference type="SUPFAM" id="SSF53067">
    <property type="entry name" value="Actin-like ATPase domain"/>
    <property type="match status" value="2"/>
</dbReference>
<dbReference type="InterPro" id="IPR000890">
    <property type="entry name" value="Aliphatic_acid_kin_short-chain"/>
</dbReference>
<keyword evidence="12" id="KW-1185">Reference proteome</keyword>
<evidence type="ECO:0000256" key="3">
    <source>
        <dbReference type="ARBA" id="ARBA00022679"/>
    </source>
</evidence>
<evidence type="ECO:0000256" key="6">
    <source>
        <dbReference type="ARBA" id="ARBA00022777"/>
    </source>
</evidence>
<keyword evidence="5 9" id="KW-0547">Nucleotide-binding</keyword>
<dbReference type="UniPathway" id="UPA00340">
    <property type="reaction ID" value="UER00458"/>
</dbReference>
<dbReference type="PIRSF" id="PIRSF000722">
    <property type="entry name" value="Acetate_prop_kin"/>
    <property type="match status" value="1"/>
</dbReference>
<dbReference type="EMBL" id="POSP01000003">
    <property type="protein sequence ID" value="PND38774.1"/>
    <property type="molecule type" value="Genomic_DNA"/>
</dbReference>
<evidence type="ECO:0000256" key="1">
    <source>
        <dbReference type="ARBA" id="ARBA00008748"/>
    </source>
</evidence>
<comment type="cofactor">
    <cofactor evidence="9">
        <name>Mg(2+)</name>
        <dbReference type="ChEBI" id="CHEBI:18420"/>
    </cofactor>
    <cofactor evidence="9">
        <name>Mn(2+)</name>
        <dbReference type="ChEBI" id="CHEBI:29035"/>
    </cofactor>
    <text evidence="9">Mg(2+). Can also accept Mn(2+).</text>
</comment>
<feature type="site" description="Transition state stabilizer" evidence="9">
    <location>
        <position position="184"/>
    </location>
</feature>